<dbReference type="PROSITE" id="PS50850">
    <property type="entry name" value="MFS"/>
    <property type="match status" value="1"/>
</dbReference>
<evidence type="ECO:0000256" key="3">
    <source>
        <dbReference type="ARBA" id="ARBA00022475"/>
    </source>
</evidence>
<evidence type="ECO:0000256" key="5">
    <source>
        <dbReference type="ARBA" id="ARBA00022847"/>
    </source>
</evidence>
<keyword evidence="4 8" id="KW-0812">Transmembrane</keyword>
<feature type="transmembrane region" description="Helical" evidence="8">
    <location>
        <begin position="318"/>
        <end position="339"/>
    </location>
</feature>
<feature type="transmembrane region" description="Helical" evidence="8">
    <location>
        <begin position="43"/>
        <end position="65"/>
    </location>
</feature>
<evidence type="ECO:0000256" key="2">
    <source>
        <dbReference type="ARBA" id="ARBA00022448"/>
    </source>
</evidence>
<dbReference type="InterPro" id="IPR011701">
    <property type="entry name" value="MFS"/>
</dbReference>
<feature type="transmembrane region" description="Helical" evidence="8">
    <location>
        <begin position="140"/>
        <end position="163"/>
    </location>
</feature>
<evidence type="ECO:0000256" key="8">
    <source>
        <dbReference type="SAM" id="Phobius"/>
    </source>
</evidence>
<comment type="subcellular location">
    <subcellularLocation>
        <location evidence="1">Cell membrane</location>
        <topology evidence="1">Multi-pass membrane protein</topology>
    </subcellularLocation>
</comment>
<keyword evidence="7 8" id="KW-0472">Membrane</keyword>
<feature type="transmembrane region" description="Helical" evidence="8">
    <location>
        <begin position="260"/>
        <end position="281"/>
    </location>
</feature>
<evidence type="ECO:0000259" key="9">
    <source>
        <dbReference type="PROSITE" id="PS50850"/>
    </source>
</evidence>
<keyword evidence="5" id="KW-0769">Symport</keyword>
<comment type="caution">
    <text evidence="10">The sequence shown here is derived from an EMBL/GenBank/DDBJ whole genome shotgun (WGS) entry which is preliminary data.</text>
</comment>
<proteinExistence type="predicted"/>
<gene>
    <name evidence="10" type="ORF">ACD661_04925</name>
</gene>
<evidence type="ECO:0000256" key="7">
    <source>
        <dbReference type="ARBA" id="ARBA00023136"/>
    </source>
</evidence>
<dbReference type="EMBL" id="JBGORX010000001">
    <property type="protein sequence ID" value="MFJ1267903.1"/>
    <property type="molecule type" value="Genomic_DNA"/>
</dbReference>
<dbReference type="RefSeq" id="WP_400186737.1">
    <property type="nucleotide sequence ID" value="NZ_JBGORX010000001.1"/>
</dbReference>
<dbReference type="PANTHER" id="PTHR43528:SF1">
    <property type="entry name" value="ALPHA-KETOGLUTARATE PERMEASE"/>
    <property type="match status" value="1"/>
</dbReference>
<keyword evidence="2" id="KW-0813">Transport</keyword>
<organism evidence="10 11">
    <name type="scientific">Legionella lytica</name>
    <dbReference type="NCBI Taxonomy" id="96232"/>
    <lineage>
        <taxon>Bacteria</taxon>
        <taxon>Pseudomonadati</taxon>
        <taxon>Pseudomonadota</taxon>
        <taxon>Gammaproteobacteria</taxon>
        <taxon>Legionellales</taxon>
        <taxon>Legionellaceae</taxon>
        <taxon>Legionella</taxon>
    </lineage>
</organism>
<dbReference type="InterPro" id="IPR036259">
    <property type="entry name" value="MFS_trans_sf"/>
</dbReference>
<dbReference type="PANTHER" id="PTHR43528">
    <property type="entry name" value="ALPHA-KETOGLUTARATE PERMEASE"/>
    <property type="match status" value="1"/>
</dbReference>
<sequence length="417" mass="45612">MKKVTLFSAFLGTLIEVYDFTVFPLLIPILSEVFFAAQDKSTAINFTILAYVVSYVVKPLGAFGFGYLIDHLGRKKVLLVSTLFMTLATSAIGLLPAHWMGMYYGAGLIICRIIQGLSISGEYSSAIIMAVEQGKKSPAFFGSFAFVGGSVGLLLANLSIFILLYLLPHEQVVQYAWRIPFLIGALSCVILLFLRNQIDNFIPSETQVIPSFRDLIKNYKRELLGTFIVTNLSASAFYITFIFMPTFLSTSLNLYSHKQSILITFSAILTYLTALPFAGILADKFGVIRQIKIASLLYLAFSYVVFALLPWLDSILCMMALIFFALIQALLNAALPAYMVTQFGLSQRGRALAVSYNLSLTLFGGLMPSLIITSGNHLNPGIPISVCAVLCLIFIYATGKKYGHLTGISAAAQGSEA</sequence>
<feature type="transmembrane region" description="Helical" evidence="8">
    <location>
        <begin position="77"/>
        <end position="95"/>
    </location>
</feature>
<dbReference type="SUPFAM" id="SSF103473">
    <property type="entry name" value="MFS general substrate transporter"/>
    <property type="match status" value="1"/>
</dbReference>
<feature type="transmembrane region" description="Helical" evidence="8">
    <location>
        <begin position="351"/>
        <end position="372"/>
    </location>
</feature>
<evidence type="ECO:0000313" key="11">
    <source>
        <dbReference type="Proteomes" id="UP001615550"/>
    </source>
</evidence>
<evidence type="ECO:0000256" key="6">
    <source>
        <dbReference type="ARBA" id="ARBA00022989"/>
    </source>
</evidence>
<reference evidence="10 11" key="1">
    <citation type="submission" date="2024-08" db="EMBL/GenBank/DDBJ databases">
        <title>Draft Genome Sequence of Legionella lytica strain DSB2004, Isolated From a Fire Sprinkler System.</title>
        <authorList>
            <person name="Everhart A.D."/>
            <person name="Kidane D.T."/>
            <person name="Farone A.L."/>
            <person name="Farone M.B."/>
        </authorList>
    </citation>
    <scope>NUCLEOTIDE SEQUENCE [LARGE SCALE GENOMIC DNA]</scope>
    <source>
        <strain evidence="10 11">DSB2004</strain>
    </source>
</reference>
<dbReference type="Proteomes" id="UP001615550">
    <property type="component" value="Unassembled WGS sequence"/>
</dbReference>
<feature type="transmembrane region" description="Helical" evidence="8">
    <location>
        <begin position="223"/>
        <end position="248"/>
    </location>
</feature>
<accession>A0ABW8D5C3</accession>
<evidence type="ECO:0000256" key="4">
    <source>
        <dbReference type="ARBA" id="ARBA00022692"/>
    </source>
</evidence>
<keyword evidence="11" id="KW-1185">Reference proteome</keyword>
<dbReference type="InterPro" id="IPR051084">
    <property type="entry name" value="H+-coupled_symporters"/>
</dbReference>
<keyword evidence="6 8" id="KW-1133">Transmembrane helix</keyword>
<feature type="domain" description="Major facilitator superfamily (MFS) profile" evidence="9">
    <location>
        <begin position="5"/>
        <end position="403"/>
    </location>
</feature>
<name>A0ABW8D5C3_9GAMM</name>
<feature type="transmembrane region" description="Helical" evidence="8">
    <location>
        <begin position="293"/>
        <end position="312"/>
    </location>
</feature>
<dbReference type="Pfam" id="PF07690">
    <property type="entry name" value="MFS_1"/>
    <property type="match status" value="1"/>
</dbReference>
<evidence type="ECO:0000256" key="1">
    <source>
        <dbReference type="ARBA" id="ARBA00004651"/>
    </source>
</evidence>
<feature type="transmembrane region" description="Helical" evidence="8">
    <location>
        <begin position="175"/>
        <end position="194"/>
    </location>
</feature>
<protein>
    <submittedName>
        <fullName evidence="10">MFS transporter</fullName>
    </submittedName>
</protein>
<feature type="transmembrane region" description="Helical" evidence="8">
    <location>
        <begin position="378"/>
        <end position="397"/>
    </location>
</feature>
<keyword evidence="3" id="KW-1003">Cell membrane</keyword>
<evidence type="ECO:0000313" key="10">
    <source>
        <dbReference type="EMBL" id="MFJ1267903.1"/>
    </source>
</evidence>
<dbReference type="InterPro" id="IPR020846">
    <property type="entry name" value="MFS_dom"/>
</dbReference>
<dbReference type="Gene3D" id="1.20.1250.20">
    <property type="entry name" value="MFS general substrate transporter like domains"/>
    <property type="match status" value="1"/>
</dbReference>